<feature type="transmembrane region" description="Helical" evidence="7">
    <location>
        <begin position="634"/>
        <end position="656"/>
    </location>
</feature>
<sequence>MSADVTPAASSVGAAGPSGPAAGPEGQRARADVGPRPGAAAGSRRSAARMAARDLRRHPWRTLLILLLIGLPVFGVAFGSVITASTSLPTPAEEHRQWLWGFDGYLAPGEFSESDLQSPTDPYGAINAEDAADGTYGASIDLDALEQAAQDWPVCPAGTESGTESSTAPAAGSGAGSSAGPSAEPAAGCSLQDAVPAGTEATFVTSASGALEVPGSSVDVEIIVADFGRPDLQGEDRRFQLLDGSLAGDGQAMASPGLLKELDAANERAEARGLEAAPTDRVELELPSEGSAGSTDPISLAISGTQLDRTHQWASAMDLILPLQDGYPVLYVPAGSAAAAAFEASGEVTAYLTGDVPDDYAAYRAFNEAGFSVLFAPVMENPGEIGETFDSMWSSAQRWMIYLPLVFIGVLALAETGLLAGAAFAVGARQQRRATALLSVTGAEPATLRQTMVFSGLWCGLAGAFGAALLGVALALGLLWAADTRHVLVYGPHVPWWVVILAVVLGLSCAVVAAWIPARAAARQDAWAAIKGASGERRPVSRRLFVAGLVLVGTGVLIAAGAMVVGMALPTIGDLYRLLGLLALLFVGSAVLLLLGMLMLLPSAITGLARLGGRLPVSLRMAARDAHRNRTRTVPVAAAVVAATAVGAAVLCSVAMTAHGFDGGRQGAPTADTGYVWVQDRAEIQRALDQEASYAEDGEAPTADDLGLYTDGARGVVNELQGLSAVPGAPRMVEQWQVHRPRSSCAVDYAADCFELLPLYPEGSSCHIPIPDGPTVDGRRLAVDEAGQAMSRADGVSCGIQAGMMGSPLDPDPLTSIMVVDPLRPETVPLPMFGGDEDALAAVRSGQAVVFDPEYVDADGRITLGEFTMDVSRVPGVELGEEDRSWIEEMEASGDPMAGTTGFSAVQGRNVLWEAEHSVTLDAVVAPELEGDQPIAIIPVTALAGMDQSMVLDGVLARFAEPVTEEQQALASDVLGSEDLWLSSMFQGGSGMQSLLWGIAGATALLVISVAGMTTGLALADARRDQTVLSSIGANPRTRKSMVAAQTFTGALLGTLLGVPVGAVAVIGIGAVQFYSVEWIPWLQLAVLVIGVPVLAAALTWLVVPGTLPVRQRDRD</sequence>
<feature type="transmembrane region" description="Helical" evidence="7">
    <location>
        <begin position="995"/>
        <end position="1022"/>
    </location>
</feature>
<feature type="transmembrane region" description="Helical" evidence="7">
    <location>
        <begin position="494"/>
        <end position="516"/>
    </location>
</feature>
<comment type="subcellular location">
    <subcellularLocation>
        <location evidence="1">Cell membrane</location>
        <topology evidence="1">Multi-pass membrane protein</topology>
    </subcellularLocation>
</comment>
<feature type="region of interest" description="Disordered" evidence="6">
    <location>
        <begin position="1"/>
        <end position="46"/>
    </location>
</feature>
<feature type="transmembrane region" description="Helical" evidence="7">
    <location>
        <begin position="544"/>
        <end position="569"/>
    </location>
</feature>
<feature type="transmembrane region" description="Helical" evidence="7">
    <location>
        <begin position="1043"/>
        <end position="1076"/>
    </location>
</feature>
<evidence type="ECO:0000256" key="2">
    <source>
        <dbReference type="ARBA" id="ARBA00022475"/>
    </source>
</evidence>
<evidence type="ECO:0000313" key="9">
    <source>
        <dbReference type="EMBL" id="GGO45723.1"/>
    </source>
</evidence>
<comment type="caution">
    <text evidence="9">The sequence shown here is derived from an EMBL/GenBank/DDBJ whole genome shotgun (WGS) entry which is preliminary data.</text>
</comment>
<feature type="transmembrane region" description="Helical" evidence="7">
    <location>
        <begin position="63"/>
        <end position="82"/>
    </location>
</feature>
<keyword evidence="10" id="KW-1185">Reference proteome</keyword>
<feature type="transmembrane region" description="Helical" evidence="7">
    <location>
        <begin position="575"/>
        <end position="601"/>
    </location>
</feature>
<evidence type="ECO:0000313" key="10">
    <source>
        <dbReference type="Proteomes" id="UP000642509"/>
    </source>
</evidence>
<evidence type="ECO:0000256" key="4">
    <source>
        <dbReference type="ARBA" id="ARBA00022989"/>
    </source>
</evidence>
<name>A0ABQ2M477_9MICC</name>
<feature type="transmembrane region" description="Helical" evidence="7">
    <location>
        <begin position="399"/>
        <end position="426"/>
    </location>
</feature>
<feature type="compositionally biased region" description="Low complexity" evidence="6">
    <location>
        <begin position="35"/>
        <end position="46"/>
    </location>
</feature>
<gene>
    <name evidence="9" type="ORF">GCM10010977_19050</name>
</gene>
<evidence type="ECO:0000259" key="8">
    <source>
        <dbReference type="Pfam" id="PF02687"/>
    </source>
</evidence>
<evidence type="ECO:0000256" key="6">
    <source>
        <dbReference type="SAM" id="MobiDB-lite"/>
    </source>
</evidence>
<reference evidence="10" key="1">
    <citation type="journal article" date="2019" name="Int. J. Syst. Evol. Microbiol.">
        <title>The Global Catalogue of Microorganisms (GCM) 10K type strain sequencing project: providing services to taxonomists for standard genome sequencing and annotation.</title>
        <authorList>
            <consortium name="The Broad Institute Genomics Platform"/>
            <consortium name="The Broad Institute Genome Sequencing Center for Infectious Disease"/>
            <person name="Wu L."/>
            <person name="Ma J."/>
        </authorList>
    </citation>
    <scope>NUCLEOTIDE SEQUENCE [LARGE SCALE GENOMIC DNA]</scope>
    <source>
        <strain evidence="10">CGMCC 1.7064</strain>
    </source>
</reference>
<feature type="domain" description="ABC3 transporter permease C-terminal" evidence="8">
    <location>
        <begin position="999"/>
        <end position="1102"/>
    </location>
</feature>
<dbReference type="InterPro" id="IPR003838">
    <property type="entry name" value="ABC3_permease_C"/>
</dbReference>
<evidence type="ECO:0000256" key="3">
    <source>
        <dbReference type="ARBA" id="ARBA00022692"/>
    </source>
</evidence>
<feature type="region of interest" description="Disordered" evidence="6">
    <location>
        <begin position="154"/>
        <end position="189"/>
    </location>
</feature>
<feature type="transmembrane region" description="Helical" evidence="7">
    <location>
        <begin position="1082"/>
        <end position="1104"/>
    </location>
</feature>
<keyword evidence="3 7" id="KW-0812">Transmembrane</keyword>
<keyword evidence="5 7" id="KW-0472">Membrane</keyword>
<feature type="compositionally biased region" description="Low complexity" evidence="6">
    <location>
        <begin position="157"/>
        <end position="188"/>
    </location>
</feature>
<evidence type="ECO:0000256" key="5">
    <source>
        <dbReference type="ARBA" id="ARBA00023136"/>
    </source>
</evidence>
<evidence type="ECO:0000256" key="7">
    <source>
        <dbReference type="SAM" id="Phobius"/>
    </source>
</evidence>
<feature type="domain" description="ABC3 transporter permease C-terminal" evidence="8">
    <location>
        <begin position="407"/>
        <end position="524"/>
    </location>
</feature>
<dbReference type="RefSeq" id="WP_188805946.1">
    <property type="nucleotide sequence ID" value="NZ_BAAAOU010000011.1"/>
</dbReference>
<keyword evidence="4 7" id="KW-1133">Transmembrane helix</keyword>
<accession>A0ABQ2M477</accession>
<dbReference type="Pfam" id="PF02687">
    <property type="entry name" value="FtsX"/>
    <property type="match status" value="2"/>
</dbReference>
<organism evidence="9 10">
    <name type="scientific">Citricoccus zhacaiensis</name>
    <dbReference type="NCBI Taxonomy" id="489142"/>
    <lineage>
        <taxon>Bacteria</taxon>
        <taxon>Bacillati</taxon>
        <taxon>Actinomycetota</taxon>
        <taxon>Actinomycetes</taxon>
        <taxon>Micrococcales</taxon>
        <taxon>Micrococcaceae</taxon>
        <taxon>Citricoccus</taxon>
    </lineage>
</organism>
<evidence type="ECO:0000256" key="1">
    <source>
        <dbReference type="ARBA" id="ARBA00004651"/>
    </source>
</evidence>
<proteinExistence type="predicted"/>
<keyword evidence="2" id="KW-1003">Cell membrane</keyword>
<feature type="transmembrane region" description="Helical" evidence="7">
    <location>
        <begin position="457"/>
        <end position="482"/>
    </location>
</feature>
<feature type="compositionally biased region" description="Low complexity" evidence="6">
    <location>
        <begin position="7"/>
        <end position="24"/>
    </location>
</feature>
<dbReference type="Proteomes" id="UP000642509">
    <property type="component" value="Unassembled WGS sequence"/>
</dbReference>
<dbReference type="EMBL" id="BMLQ01000005">
    <property type="protein sequence ID" value="GGO45723.1"/>
    <property type="molecule type" value="Genomic_DNA"/>
</dbReference>
<protein>
    <recommendedName>
        <fullName evidence="8">ABC3 transporter permease C-terminal domain-containing protein</fullName>
    </recommendedName>
</protein>